<name>A0A9P7NE41_9HYPO</name>
<feature type="region of interest" description="Disordered" evidence="1">
    <location>
        <begin position="43"/>
        <end position="66"/>
    </location>
</feature>
<reference evidence="2" key="1">
    <citation type="journal article" date="2020" name="bioRxiv">
        <title>Whole genome comparisons of ergot fungi reveals the divergence and evolution of species within the genus Claviceps are the result of varying mechanisms driving genome evolution and host range expansion.</title>
        <authorList>
            <person name="Wyka S.A."/>
            <person name="Mondo S.J."/>
            <person name="Liu M."/>
            <person name="Dettman J."/>
            <person name="Nalam V."/>
            <person name="Broders K.D."/>
        </authorList>
    </citation>
    <scope>NUCLEOTIDE SEQUENCE</scope>
    <source>
        <strain evidence="2">CCC 602</strain>
    </source>
</reference>
<protein>
    <submittedName>
        <fullName evidence="2">Uncharacterized protein</fullName>
    </submittedName>
</protein>
<feature type="compositionally biased region" description="Basic and acidic residues" evidence="1">
    <location>
        <begin position="46"/>
        <end position="55"/>
    </location>
</feature>
<gene>
    <name evidence="2" type="ORF">E4U43_006503</name>
</gene>
<proteinExistence type="predicted"/>
<comment type="caution">
    <text evidence="2">The sequence shown here is derived from an EMBL/GenBank/DDBJ whole genome shotgun (WGS) entry which is preliminary data.</text>
</comment>
<sequence length="66" mass="7382">MMWFGINAIADQKSALHETSEVLVCPEDQIMISTSQYNKLVKKARPRDAGDKGEHPVSSVQYPFTS</sequence>
<dbReference type="EMBL" id="SRPW01000450">
    <property type="protein sequence ID" value="KAG6014458.1"/>
    <property type="molecule type" value="Genomic_DNA"/>
</dbReference>
<dbReference type="Proteomes" id="UP000748025">
    <property type="component" value="Unassembled WGS sequence"/>
</dbReference>
<organism evidence="2 3">
    <name type="scientific">Claviceps pusilla</name>
    <dbReference type="NCBI Taxonomy" id="123648"/>
    <lineage>
        <taxon>Eukaryota</taxon>
        <taxon>Fungi</taxon>
        <taxon>Dikarya</taxon>
        <taxon>Ascomycota</taxon>
        <taxon>Pezizomycotina</taxon>
        <taxon>Sordariomycetes</taxon>
        <taxon>Hypocreomycetidae</taxon>
        <taxon>Hypocreales</taxon>
        <taxon>Clavicipitaceae</taxon>
        <taxon>Claviceps</taxon>
    </lineage>
</organism>
<evidence type="ECO:0000313" key="3">
    <source>
        <dbReference type="Proteomes" id="UP000748025"/>
    </source>
</evidence>
<keyword evidence="3" id="KW-1185">Reference proteome</keyword>
<dbReference type="AlphaFoldDB" id="A0A9P7NE41"/>
<evidence type="ECO:0000313" key="2">
    <source>
        <dbReference type="EMBL" id="KAG6014458.1"/>
    </source>
</evidence>
<evidence type="ECO:0000256" key="1">
    <source>
        <dbReference type="SAM" id="MobiDB-lite"/>
    </source>
</evidence>
<accession>A0A9P7NE41</accession>